<dbReference type="HOGENOM" id="CLU_1354446_0_0_1"/>
<evidence type="ECO:0000256" key="1">
    <source>
        <dbReference type="SAM" id="MobiDB-lite"/>
    </source>
</evidence>
<feature type="region of interest" description="Disordered" evidence="1">
    <location>
        <begin position="116"/>
        <end position="140"/>
    </location>
</feature>
<feature type="compositionally biased region" description="Basic and acidic residues" evidence="1">
    <location>
        <begin position="1"/>
        <end position="13"/>
    </location>
</feature>
<accession>M2Q6A5</accession>
<organism evidence="2 3">
    <name type="scientific">Ceriporiopsis subvermispora (strain B)</name>
    <name type="common">White-rot fungus</name>
    <name type="synonym">Gelatoporia subvermispora</name>
    <dbReference type="NCBI Taxonomy" id="914234"/>
    <lineage>
        <taxon>Eukaryota</taxon>
        <taxon>Fungi</taxon>
        <taxon>Dikarya</taxon>
        <taxon>Basidiomycota</taxon>
        <taxon>Agaricomycotina</taxon>
        <taxon>Agaricomycetes</taxon>
        <taxon>Polyporales</taxon>
        <taxon>Gelatoporiaceae</taxon>
        <taxon>Gelatoporia</taxon>
    </lineage>
</organism>
<protein>
    <submittedName>
        <fullName evidence="2">Uncharacterized protein</fullName>
    </submittedName>
</protein>
<dbReference type="EMBL" id="KB445811">
    <property type="protein sequence ID" value="EMD32358.1"/>
    <property type="molecule type" value="Genomic_DNA"/>
</dbReference>
<sequence length="202" mass="21730">MTNPAERERERSPPRMHTGAVVSQAAQMTARVTDTLRTPDIPHPAYHETVQHASQSGIERHCECEQPSVERGVRTSWGELCRTRAAPNQACAGRQAADDGAVPLRAVRGALFEGPMHTSRIHPTPGGRTSRPRAKSEFEGHSGWMQAAGPAHRLQAAIRLLDIAGFAGIALAAAASNEKMRGHASASRSPLGLYRQPVVSIL</sequence>
<dbReference type="AlphaFoldDB" id="M2Q6A5"/>
<reference evidence="2 3" key="1">
    <citation type="journal article" date="2012" name="Proc. Natl. Acad. Sci. U.S.A.">
        <title>Comparative genomics of Ceriporiopsis subvermispora and Phanerochaete chrysosporium provide insight into selective ligninolysis.</title>
        <authorList>
            <person name="Fernandez-Fueyo E."/>
            <person name="Ruiz-Duenas F.J."/>
            <person name="Ferreira P."/>
            <person name="Floudas D."/>
            <person name="Hibbett D.S."/>
            <person name="Canessa P."/>
            <person name="Larrondo L.F."/>
            <person name="James T.Y."/>
            <person name="Seelenfreund D."/>
            <person name="Lobos S."/>
            <person name="Polanco R."/>
            <person name="Tello M."/>
            <person name="Honda Y."/>
            <person name="Watanabe T."/>
            <person name="Watanabe T."/>
            <person name="Ryu J.S."/>
            <person name="Kubicek C.P."/>
            <person name="Schmoll M."/>
            <person name="Gaskell J."/>
            <person name="Hammel K.E."/>
            <person name="St John F.J."/>
            <person name="Vanden Wymelenberg A."/>
            <person name="Sabat G."/>
            <person name="Splinter BonDurant S."/>
            <person name="Syed K."/>
            <person name="Yadav J.S."/>
            <person name="Doddapaneni H."/>
            <person name="Subramanian V."/>
            <person name="Lavin J.L."/>
            <person name="Oguiza J.A."/>
            <person name="Perez G."/>
            <person name="Pisabarro A.G."/>
            <person name="Ramirez L."/>
            <person name="Santoyo F."/>
            <person name="Master E."/>
            <person name="Coutinho P.M."/>
            <person name="Henrissat B."/>
            <person name="Lombard V."/>
            <person name="Magnuson J.K."/>
            <person name="Kuees U."/>
            <person name="Hori C."/>
            <person name="Igarashi K."/>
            <person name="Samejima M."/>
            <person name="Held B.W."/>
            <person name="Barry K.W."/>
            <person name="LaButti K.M."/>
            <person name="Lapidus A."/>
            <person name="Lindquist E.A."/>
            <person name="Lucas S.M."/>
            <person name="Riley R."/>
            <person name="Salamov A.A."/>
            <person name="Hoffmeister D."/>
            <person name="Schwenk D."/>
            <person name="Hadar Y."/>
            <person name="Yarden O."/>
            <person name="de Vries R.P."/>
            <person name="Wiebenga A."/>
            <person name="Stenlid J."/>
            <person name="Eastwood D."/>
            <person name="Grigoriev I.V."/>
            <person name="Berka R.M."/>
            <person name="Blanchette R.A."/>
            <person name="Kersten P."/>
            <person name="Martinez A.T."/>
            <person name="Vicuna R."/>
            <person name="Cullen D."/>
        </authorList>
    </citation>
    <scope>NUCLEOTIDE SEQUENCE [LARGE SCALE GENOMIC DNA]</scope>
    <source>
        <strain evidence="2 3">B</strain>
    </source>
</reference>
<gene>
    <name evidence="2" type="ORF">CERSUDRAFT_77389</name>
</gene>
<feature type="region of interest" description="Disordered" evidence="1">
    <location>
        <begin position="1"/>
        <end position="24"/>
    </location>
</feature>
<evidence type="ECO:0000313" key="2">
    <source>
        <dbReference type="EMBL" id="EMD32358.1"/>
    </source>
</evidence>
<proteinExistence type="predicted"/>
<name>M2Q6A5_CERS8</name>
<evidence type="ECO:0000313" key="3">
    <source>
        <dbReference type="Proteomes" id="UP000016930"/>
    </source>
</evidence>
<dbReference type="Proteomes" id="UP000016930">
    <property type="component" value="Unassembled WGS sequence"/>
</dbReference>
<keyword evidence="3" id="KW-1185">Reference proteome</keyword>